<evidence type="ECO:0000313" key="3">
    <source>
        <dbReference type="Proteomes" id="UP000654075"/>
    </source>
</evidence>
<sequence length="118" mass="11876">ASPALGTRSAHQPSSGVVSRTSMGGPVTSAVSAGTAGAPMEPPPRWANQGVAQQHGPMPSGMTAGATFSHSGPPAQTGGVMRQRAYGTTAAVPVPPGYYSHLPLNISRRLSHGSKTFS</sequence>
<evidence type="ECO:0000313" key="2">
    <source>
        <dbReference type="EMBL" id="CAE8589479.1"/>
    </source>
</evidence>
<feature type="region of interest" description="Disordered" evidence="1">
    <location>
        <begin position="1"/>
        <end position="82"/>
    </location>
</feature>
<organism evidence="2 3">
    <name type="scientific">Polarella glacialis</name>
    <name type="common">Dinoflagellate</name>
    <dbReference type="NCBI Taxonomy" id="89957"/>
    <lineage>
        <taxon>Eukaryota</taxon>
        <taxon>Sar</taxon>
        <taxon>Alveolata</taxon>
        <taxon>Dinophyceae</taxon>
        <taxon>Suessiales</taxon>
        <taxon>Suessiaceae</taxon>
        <taxon>Polarella</taxon>
    </lineage>
</organism>
<proteinExistence type="predicted"/>
<keyword evidence="3" id="KW-1185">Reference proteome</keyword>
<protein>
    <submittedName>
        <fullName evidence="2">Uncharacterized protein</fullName>
    </submittedName>
</protein>
<gene>
    <name evidence="2" type="ORF">PGLA1383_LOCUS8238</name>
</gene>
<comment type="caution">
    <text evidence="2">The sequence shown here is derived from an EMBL/GenBank/DDBJ whole genome shotgun (WGS) entry which is preliminary data.</text>
</comment>
<dbReference type="AlphaFoldDB" id="A0A813DNM4"/>
<accession>A0A813DNM4</accession>
<name>A0A813DNM4_POLGL</name>
<reference evidence="2" key="1">
    <citation type="submission" date="2021-02" db="EMBL/GenBank/DDBJ databases">
        <authorList>
            <person name="Dougan E. K."/>
            <person name="Rhodes N."/>
            <person name="Thang M."/>
            <person name="Chan C."/>
        </authorList>
    </citation>
    <scope>NUCLEOTIDE SEQUENCE</scope>
</reference>
<dbReference type="Proteomes" id="UP000654075">
    <property type="component" value="Unassembled WGS sequence"/>
</dbReference>
<feature type="non-terminal residue" evidence="2">
    <location>
        <position position="1"/>
    </location>
</feature>
<feature type="compositionally biased region" description="Polar residues" evidence="1">
    <location>
        <begin position="9"/>
        <end position="22"/>
    </location>
</feature>
<evidence type="ECO:0000256" key="1">
    <source>
        <dbReference type="SAM" id="MobiDB-lite"/>
    </source>
</evidence>
<dbReference type="EMBL" id="CAJNNV010003715">
    <property type="protein sequence ID" value="CAE8589479.1"/>
    <property type="molecule type" value="Genomic_DNA"/>
</dbReference>